<dbReference type="eggNOG" id="COG0484">
    <property type="taxonomic scope" value="Bacteria"/>
</dbReference>
<dbReference type="AlphaFoldDB" id="B8I742"/>
<dbReference type="RefSeq" id="WP_015924137.1">
    <property type="nucleotide sequence ID" value="NC_011898.1"/>
</dbReference>
<gene>
    <name evidence="2" type="ordered locus">Ccel_0585</name>
</gene>
<keyword evidence="1" id="KW-0175">Coiled coil</keyword>
<accession>B8I742</accession>
<reference evidence="2 3" key="1">
    <citation type="submission" date="2009-01" db="EMBL/GenBank/DDBJ databases">
        <title>Complete sequence of Clostridium cellulolyticum H10.</title>
        <authorList>
            <consortium name="US DOE Joint Genome Institute"/>
            <person name="Lucas S."/>
            <person name="Copeland A."/>
            <person name="Lapidus A."/>
            <person name="Glavina del Rio T."/>
            <person name="Dalin E."/>
            <person name="Tice H."/>
            <person name="Bruce D."/>
            <person name="Goodwin L."/>
            <person name="Pitluck S."/>
            <person name="Chertkov O."/>
            <person name="Saunders E."/>
            <person name="Brettin T."/>
            <person name="Detter J.C."/>
            <person name="Han C."/>
            <person name="Larimer F."/>
            <person name="Land M."/>
            <person name="Hauser L."/>
            <person name="Kyrpides N."/>
            <person name="Ivanova N."/>
            <person name="Zhou J."/>
            <person name="Richardson P."/>
        </authorList>
    </citation>
    <scope>NUCLEOTIDE SEQUENCE [LARGE SCALE GENOMIC DNA]</scope>
    <source>
        <strain evidence="3">ATCC 35319 / DSM 5812 / JCM 6584 / H10</strain>
    </source>
</reference>
<dbReference type="Proteomes" id="UP000001349">
    <property type="component" value="Chromosome"/>
</dbReference>
<dbReference type="STRING" id="394503.Ccel_0585"/>
<name>B8I742_RUMCH</name>
<protein>
    <submittedName>
        <fullName evidence="2">Uncharacterized protein</fullName>
    </submittedName>
</protein>
<sequence length="262" mass="31422">MNKLVEEYTLQRKLLAEALVEKDYMELYEAEAIKNEFVAKLGEPRYELSKLELSIARTKLKLEMIETCERFKIPVDHSHIDRELEKEFQKHYEMLRNMRLEIEYAHTIDDEFEKTRRSRALEMKQIYLDIASYIHPELTENQDKNLNRVWKLVEEACQQGNIEKLKRLRKKVINDYGNITENNEDLEEQLTLIKKRKLAVQDEIKAMKNRFPFSESDMLDDEVAVMKFRDSMDMDIKNAKEILDKLEKQILEKLPPMGRYKN</sequence>
<evidence type="ECO:0000256" key="1">
    <source>
        <dbReference type="SAM" id="Coils"/>
    </source>
</evidence>
<dbReference type="KEGG" id="cce:Ccel_0585"/>
<feature type="coiled-coil region" evidence="1">
    <location>
        <begin position="169"/>
        <end position="203"/>
    </location>
</feature>
<dbReference type="EMBL" id="CP001348">
    <property type="protein sequence ID" value="ACL74966.1"/>
    <property type="molecule type" value="Genomic_DNA"/>
</dbReference>
<proteinExistence type="predicted"/>
<evidence type="ECO:0000313" key="3">
    <source>
        <dbReference type="Proteomes" id="UP000001349"/>
    </source>
</evidence>
<organism evidence="2 3">
    <name type="scientific">Ruminiclostridium cellulolyticum (strain ATCC 35319 / DSM 5812 / JCM 6584 / H10)</name>
    <name type="common">Clostridium cellulolyticum</name>
    <dbReference type="NCBI Taxonomy" id="394503"/>
    <lineage>
        <taxon>Bacteria</taxon>
        <taxon>Bacillati</taxon>
        <taxon>Bacillota</taxon>
        <taxon>Clostridia</taxon>
        <taxon>Eubacteriales</taxon>
        <taxon>Oscillospiraceae</taxon>
        <taxon>Ruminiclostridium</taxon>
    </lineage>
</organism>
<dbReference type="HOGENOM" id="CLU_1064387_0_0_9"/>
<dbReference type="OrthoDB" id="1738698at2"/>
<evidence type="ECO:0000313" key="2">
    <source>
        <dbReference type="EMBL" id="ACL74966.1"/>
    </source>
</evidence>
<keyword evidence="3" id="KW-1185">Reference proteome</keyword>